<protein>
    <submittedName>
        <fullName evidence="9">Sodium:solute symporter</fullName>
    </submittedName>
</protein>
<evidence type="ECO:0000313" key="9">
    <source>
        <dbReference type="EMBL" id="KAB0672509.1"/>
    </source>
</evidence>
<feature type="transmembrane region" description="Helical" evidence="8">
    <location>
        <begin position="323"/>
        <end position="351"/>
    </location>
</feature>
<dbReference type="CDD" id="cd10322">
    <property type="entry name" value="SLC5sbd"/>
    <property type="match status" value="1"/>
</dbReference>
<dbReference type="InterPro" id="IPR050277">
    <property type="entry name" value="Sodium:Solute_Symporter"/>
</dbReference>
<feature type="transmembrane region" description="Helical" evidence="8">
    <location>
        <begin position="279"/>
        <end position="303"/>
    </location>
</feature>
<sequence length="519" mass="55542">MNWTALTVFTSFFLLVTVVGFVAARWRRGNLNLLDEWGLAGRRFGTFVTWFVVGGDFYTAYTVIAVPALVFGVGAAGFFALPYTVIVYPFVFLTMPRLWAVAKRHGFITPADFVRGRYGSSGLALAVAVTGMLATMPYIALQLVGIQVVIRAMGIMGTGLMRELPLIIAFTILALYTYTSGLRAPALIAFVKDVMIYIMVIVAVTAIPTVLGGYGEVFRAAGEALAAKKPPGYLILPPAGFSPYATLAFGSALAAFVYPHTVTSILSSSSGHVIKRNAVLLPAYTFLLGLIALLGLMALAAGIKPATPNDAVPQLFLKIFPSWFAGFCFAAIAIGALVPAAIMSIAAANTFTRNVYREYINPDCSLQQEAQMAKIVSLVVKVGALAFIIFLPLQYAILLQLLGGIWILETFPAIIFGLFTRWLHHRALLAGWATGMVTGTAMVAASGFKSSIYTIHVGTLAVSAYAGVFALALNLLVSVALTPLCDAFGMKRLDDTTRPEDYDEDAAEVLAMNSGRPAH</sequence>
<evidence type="ECO:0000256" key="4">
    <source>
        <dbReference type="ARBA" id="ARBA00022692"/>
    </source>
</evidence>
<comment type="caution">
    <text evidence="9">The sequence shown here is derived from an EMBL/GenBank/DDBJ whole genome shotgun (WGS) entry which is preliminary data.</text>
</comment>
<evidence type="ECO:0000256" key="1">
    <source>
        <dbReference type="ARBA" id="ARBA00004141"/>
    </source>
</evidence>
<feature type="transmembrane region" description="Helical" evidence="8">
    <location>
        <begin position="123"/>
        <end position="144"/>
    </location>
</feature>
<evidence type="ECO:0000313" key="10">
    <source>
        <dbReference type="Proteomes" id="UP000798046"/>
    </source>
</evidence>
<gene>
    <name evidence="9" type="ORF">F6V30_02780</name>
</gene>
<dbReference type="InterPro" id="IPR001734">
    <property type="entry name" value="Na/solute_symporter"/>
</dbReference>
<evidence type="ECO:0000256" key="5">
    <source>
        <dbReference type="ARBA" id="ARBA00022989"/>
    </source>
</evidence>
<feature type="transmembrane region" description="Helical" evidence="8">
    <location>
        <begin position="460"/>
        <end position="482"/>
    </location>
</feature>
<proteinExistence type="inferred from homology"/>
<evidence type="ECO:0000256" key="7">
    <source>
        <dbReference type="RuleBase" id="RU362091"/>
    </source>
</evidence>
<dbReference type="EMBL" id="VZRA01000001">
    <property type="protein sequence ID" value="KAB0672509.1"/>
    <property type="molecule type" value="Genomic_DNA"/>
</dbReference>
<dbReference type="InterPro" id="IPR038377">
    <property type="entry name" value="Na/Glc_symporter_sf"/>
</dbReference>
<feature type="transmembrane region" description="Helical" evidence="8">
    <location>
        <begin position="427"/>
        <end position="448"/>
    </location>
</feature>
<comment type="similarity">
    <text evidence="2 7">Belongs to the sodium:solute symporter (SSF) (TC 2.A.21) family.</text>
</comment>
<keyword evidence="6 8" id="KW-0472">Membrane</keyword>
<comment type="subcellular location">
    <subcellularLocation>
        <location evidence="1">Membrane</location>
        <topology evidence="1">Multi-pass membrane protein</topology>
    </subcellularLocation>
</comment>
<accession>A0ABQ6TUW6</accession>
<dbReference type="Proteomes" id="UP000798046">
    <property type="component" value="Unassembled WGS sequence"/>
</dbReference>
<dbReference type="PANTHER" id="PTHR48086">
    <property type="entry name" value="SODIUM/PROLINE SYMPORTER-RELATED"/>
    <property type="match status" value="1"/>
</dbReference>
<evidence type="ECO:0000256" key="3">
    <source>
        <dbReference type="ARBA" id="ARBA00022448"/>
    </source>
</evidence>
<name>A0ABQ6TUW6_9BACT</name>
<feature type="transmembrane region" description="Helical" evidence="8">
    <location>
        <begin position="164"/>
        <end position="182"/>
    </location>
</feature>
<feature type="transmembrane region" description="Helical" evidence="8">
    <location>
        <begin position="47"/>
        <end position="74"/>
    </location>
</feature>
<feature type="transmembrane region" description="Helical" evidence="8">
    <location>
        <begin position="6"/>
        <end position="26"/>
    </location>
</feature>
<dbReference type="Gene3D" id="1.20.1730.10">
    <property type="entry name" value="Sodium/glucose cotransporter"/>
    <property type="match status" value="1"/>
</dbReference>
<keyword evidence="10" id="KW-1185">Reference proteome</keyword>
<keyword evidence="3" id="KW-0813">Transport</keyword>
<keyword evidence="4 8" id="KW-0812">Transmembrane</keyword>
<feature type="transmembrane region" description="Helical" evidence="8">
    <location>
        <begin position="80"/>
        <end position="102"/>
    </location>
</feature>
<dbReference type="PANTHER" id="PTHR48086:SF8">
    <property type="entry name" value="MONOCARBOXYLIC ACID PERMEASE"/>
    <property type="match status" value="1"/>
</dbReference>
<feature type="transmembrane region" description="Helical" evidence="8">
    <location>
        <begin position="372"/>
        <end position="391"/>
    </location>
</feature>
<evidence type="ECO:0000256" key="8">
    <source>
        <dbReference type="SAM" id="Phobius"/>
    </source>
</evidence>
<evidence type="ECO:0000256" key="2">
    <source>
        <dbReference type="ARBA" id="ARBA00006434"/>
    </source>
</evidence>
<organism evidence="9 10">
    <name type="scientific">Oryzomonas sagensis</name>
    <dbReference type="NCBI Taxonomy" id="2603857"/>
    <lineage>
        <taxon>Bacteria</taxon>
        <taxon>Pseudomonadati</taxon>
        <taxon>Thermodesulfobacteriota</taxon>
        <taxon>Desulfuromonadia</taxon>
        <taxon>Geobacterales</taxon>
        <taxon>Geobacteraceae</taxon>
        <taxon>Oryzomonas</taxon>
    </lineage>
</organism>
<feature type="transmembrane region" description="Helical" evidence="8">
    <location>
        <begin position="397"/>
        <end position="420"/>
    </location>
</feature>
<evidence type="ECO:0000256" key="6">
    <source>
        <dbReference type="ARBA" id="ARBA00023136"/>
    </source>
</evidence>
<dbReference type="NCBIfam" id="NF046076">
    <property type="entry name" value="monocarbox_MctP"/>
    <property type="match status" value="1"/>
</dbReference>
<keyword evidence="5 8" id="KW-1133">Transmembrane helix</keyword>
<feature type="transmembrane region" description="Helical" evidence="8">
    <location>
        <begin position="194"/>
        <end position="215"/>
    </location>
</feature>
<dbReference type="PROSITE" id="PS50283">
    <property type="entry name" value="NA_SOLUT_SYMP_3"/>
    <property type="match status" value="1"/>
</dbReference>
<feature type="transmembrane region" description="Helical" evidence="8">
    <location>
        <begin position="235"/>
        <end position="258"/>
    </location>
</feature>
<dbReference type="Pfam" id="PF00474">
    <property type="entry name" value="SSF"/>
    <property type="match status" value="1"/>
</dbReference>
<reference evidence="9 10" key="1">
    <citation type="journal article" date="2020" name="Microorganisms">
        <title>Description of Three Novel Members in the Family Geobacteraceae, Oryzomonas japonicum gen. nov., sp. nov., Oryzomonas sagensis sp. nov., and Oryzomonas ruber sp. nov.</title>
        <authorList>
            <person name="Xu Z."/>
            <person name="Masuda Y."/>
            <person name="Hayakawa C."/>
            <person name="Ushijima N."/>
            <person name="Kawano K."/>
            <person name="Shiratori Y."/>
            <person name="Senoo K."/>
            <person name="Itoh H."/>
        </authorList>
    </citation>
    <scope>NUCLEOTIDE SEQUENCE [LARGE SCALE GENOMIC DNA]</scope>
    <source>
        <strain evidence="9 10">Red100</strain>
    </source>
</reference>